<feature type="transmembrane region" description="Helical" evidence="1">
    <location>
        <begin position="101"/>
        <end position="121"/>
    </location>
</feature>
<evidence type="ECO:0000256" key="1">
    <source>
        <dbReference type="SAM" id="Phobius"/>
    </source>
</evidence>
<dbReference type="Proteomes" id="UP000198287">
    <property type="component" value="Unassembled WGS sequence"/>
</dbReference>
<organism evidence="2 3">
    <name type="scientific">Folsomia candida</name>
    <name type="common">Springtail</name>
    <dbReference type="NCBI Taxonomy" id="158441"/>
    <lineage>
        <taxon>Eukaryota</taxon>
        <taxon>Metazoa</taxon>
        <taxon>Ecdysozoa</taxon>
        <taxon>Arthropoda</taxon>
        <taxon>Hexapoda</taxon>
        <taxon>Collembola</taxon>
        <taxon>Entomobryomorpha</taxon>
        <taxon>Isotomoidea</taxon>
        <taxon>Isotomidae</taxon>
        <taxon>Proisotominae</taxon>
        <taxon>Folsomia</taxon>
    </lineage>
</organism>
<comment type="caution">
    <text evidence="2">The sequence shown here is derived from an EMBL/GenBank/DDBJ whole genome shotgun (WGS) entry which is preliminary data.</text>
</comment>
<reference evidence="2 3" key="1">
    <citation type="submission" date="2015-12" db="EMBL/GenBank/DDBJ databases">
        <title>The genome of Folsomia candida.</title>
        <authorList>
            <person name="Faddeeva A."/>
            <person name="Derks M.F."/>
            <person name="Anvar Y."/>
            <person name="Smit S."/>
            <person name="Van Straalen N."/>
            <person name="Roelofs D."/>
        </authorList>
    </citation>
    <scope>NUCLEOTIDE SEQUENCE [LARGE SCALE GENOMIC DNA]</scope>
    <source>
        <strain evidence="2 3">VU population</strain>
        <tissue evidence="2">Whole body</tissue>
    </source>
</reference>
<gene>
    <name evidence="2" type="ORF">Fcan01_27430</name>
</gene>
<keyword evidence="1" id="KW-0472">Membrane</keyword>
<protein>
    <submittedName>
        <fullName evidence="2">Uncharacterized protein</fullName>
    </submittedName>
</protein>
<keyword evidence="1" id="KW-0812">Transmembrane</keyword>
<evidence type="ECO:0000313" key="3">
    <source>
        <dbReference type="Proteomes" id="UP000198287"/>
    </source>
</evidence>
<sequence>MLAHPNFRYTVVHTLAVFYILVIFPVLQFWISCGDQVGAAFTEFVAYQTCCVSASHYVISTTGTSMAALWLDCKELKSGVWYYVNVKVFERQVNSCIRDRIFLALPMNGPLVQVLLGYTLVKIGHTRYAVITLALILLYIVIFTTTMLYFSIAAQVNGMSKEWIAAQKSESRGKEGRKRLRALLPIRVELGRNFVEALTPLLVQGFCMRQTVSLLL</sequence>
<accession>A0A226CWT9</accession>
<evidence type="ECO:0000313" key="2">
    <source>
        <dbReference type="EMBL" id="OXA37792.1"/>
    </source>
</evidence>
<proteinExistence type="predicted"/>
<feature type="transmembrane region" description="Helical" evidence="1">
    <location>
        <begin position="127"/>
        <end position="152"/>
    </location>
</feature>
<dbReference type="AlphaFoldDB" id="A0A226CWT9"/>
<feature type="transmembrane region" description="Helical" evidence="1">
    <location>
        <begin position="12"/>
        <end position="31"/>
    </location>
</feature>
<name>A0A226CWT9_FOLCA</name>
<keyword evidence="1" id="KW-1133">Transmembrane helix</keyword>
<dbReference type="EMBL" id="LNIX01000052">
    <property type="protein sequence ID" value="OXA37792.1"/>
    <property type="molecule type" value="Genomic_DNA"/>
</dbReference>
<keyword evidence="3" id="KW-1185">Reference proteome</keyword>